<evidence type="ECO:0000256" key="1">
    <source>
        <dbReference type="SAM" id="SignalP"/>
    </source>
</evidence>
<organism evidence="3 4">
    <name type="scientific">Marinicella sediminis</name>
    <dbReference type="NCBI Taxonomy" id="1792834"/>
    <lineage>
        <taxon>Bacteria</taxon>
        <taxon>Pseudomonadati</taxon>
        <taxon>Pseudomonadota</taxon>
        <taxon>Gammaproteobacteria</taxon>
        <taxon>Lysobacterales</taxon>
        <taxon>Marinicellaceae</taxon>
        <taxon>Marinicella</taxon>
    </lineage>
</organism>
<name>A0ABV7JCR3_9GAMM</name>
<dbReference type="InterPro" id="IPR025510">
    <property type="entry name" value="DUF4397"/>
</dbReference>
<feature type="domain" description="DUF4397" evidence="2">
    <location>
        <begin position="252"/>
        <end position="371"/>
    </location>
</feature>
<evidence type="ECO:0000313" key="4">
    <source>
        <dbReference type="Proteomes" id="UP001595533"/>
    </source>
</evidence>
<sequence>MKSIKLLTQLGLLTTASLASATQVNVNHLAPFADTLEGTAVSIDVNGTEVLSGVQYLQSSGYLELAGPGVAPGETTLQVFAPPGADTAAIEATVELAADTFYSVTAIGDGVNQPLSLLPLVDNQMTPSDGNFMIRVIHAAPFAADLNDTAASVRLDDGTIVNGLSSVLFGQDSGFFELPAGTYDLNVSTADGSTRLIDLAPLDLPAGITVNVFATGDGVNQDVGAYAVFGDGSSAALNLEENAPAPTRVNVAHLAPFAASLADTAVSIDVNGNEVLTGVQYKQTSGYLALADGGVAPGDTLLEVFAPPGADAAAIMAEVNLAAETDYTVVAIGDGFNQDLNLLALVDDNTPPADGFFKVRVVHSAPFAANLADTAVSIRTDGGDLVGGLTGVEFGQASGYLELPAGTYDLNVATPDGSVRLIDLAPVTLNNGDIVTVFAIGDGVNQPLGFLATFGDGSSAPLAVEPEFTTLTPGLNGSWFNHDTDGQGFFIEVFPELGTMFVAWFTYDTTFADGNETAVVGEPNHRWLTAQGPFDGTTGELEVYITSGGIFNQDNAVQRTPDGTLTIDFDDCRSAEATYSLVSSGLAGTIPLTRISGSTVAFCESLLATPAQ</sequence>
<dbReference type="Pfam" id="PF14344">
    <property type="entry name" value="DUF4397"/>
    <property type="match status" value="3"/>
</dbReference>
<feature type="signal peptide" evidence="1">
    <location>
        <begin position="1"/>
        <end position="21"/>
    </location>
</feature>
<keyword evidence="4" id="KW-1185">Reference proteome</keyword>
<evidence type="ECO:0000313" key="3">
    <source>
        <dbReference type="EMBL" id="MFC3194003.1"/>
    </source>
</evidence>
<gene>
    <name evidence="3" type="ORF">ACFODZ_07100</name>
</gene>
<feature type="domain" description="DUF4397" evidence="2">
    <location>
        <begin position="375"/>
        <end position="451"/>
    </location>
</feature>
<proteinExistence type="predicted"/>
<comment type="caution">
    <text evidence="3">The sequence shown here is derived from an EMBL/GenBank/DDBJ whole genome shotgun (WGS) entry which is preliminary data.</text>
</comment>
<feature type="chain" id="PRO_5047341908" evidence="1">
    <location>
        <begin position="22"/>
        <end position="612"/>
    </location>
</feature>
<feature type="domain" description="DUF4397" evidence="2">
    <location>
        <begin position="24"/>
        <end position="145"/>
    </location>
</feature>
<accession>A0ABV7JCR3</accession>
<reference evidence="4" key="1">
    <citation type="journal article" date="2019" name="Int. J. Syst. Evol. Microbiol.">
        <title>The Global Catalogue of Microorganisms (GCM) 10K type strain sequencing project: providing services to taxonomists for standard genome sequencing and annotation.</title>
        <authorList>
            <consortium name="The Broad Institute Genomics Platform"/>
            <consortium name="The Broad Institute Genome Sequencing Center for Infectious Disease"/>
            <person name="Wu L."/>
            <person name="Ma J."/>
        </authorList>
    </citation>
    <scope>NUCLEOTIDE SEQUENCE [LARGE SCALE GENOMIC DNA]</scope>
    <source>
        <strain evidence="4">KCTC 42953</strain>
    </source>
</reference>
<protein>
    <submittedName>
        <fullName evidence="3">DUF4397 domain-containing protein</fullName>
    </submittedName>
</protein>
<keyword evidence="1" id="KW-0732">Signal</keyword>
<dbReference type="RefSeq" id="WP_077412126.1">
    <property type="nucleotide sequence ID" value="NZ_JBHRTS010000003.1"/>
</dbReference>
<dbReference type="Proteomes" id="UP001595533">
    <property type="component" value="Unassembled WGS sequence"/>
</dbReference>
<dbReference type="EMBL" id="JBHRTS010000003">
    <property type="protein sequence ID" value="MFC3194003.1"/>
    <property type="molecule type" value="Genomic_DNA"/>
</dbReference>
<evidence type="ECO:0000259" key="2">
    <source>
        <dbReference type="Pfam" id="PF14344"/>
    </source>
</evidence>